<dbReference type="Proteomes" id="UP000094609">
    <property type="component" value="Chromosome"/>
</dbReference>
<evidence type="ECO:0000313" key="8">
    <source>
        <dbReference type="EMBL" id="AOO64229.1"/>
    </source>
</evidence>
<evidence type="ECO:0000259" key="7">
    <source>
        <dbReference type="Pfam" id="PF02866"/>
    </source>
</evidence>
<reference evidence="9" key="1">
    <citation type="submission" date="2016-08" db="EMBL/GenBank/DDBJ databases">
        <title>Complete genome sequence of the organohalide-respiring Epsilonproteobacterium Sulfurospirillum halorespirans.</title>
        <authorList>
            <person name="Goris T."/>
            <person name="Zimmermann J."/>
            <person name="Schenz B."/>
            <person name="Lemos M."/>
            <person name="Hackermueller J."/>
            <person name="Diekert G."/>
        </authorList>
    </citation>
    <scope>NUCLEOTIDE SEQUENCE [LARGE SCALE GENOMIC DNA]</scope>
    <source>
        <strain>DSM 13726</strain>
        <strain evidence="9">PCE-M2</strain>
    </source>
</reference>
<keyword evidence="9" id="KW-1185">Reference proteome</keyword>
<feature type="binding site" evidence="4">
    <location>
        <position position="94"/>
    </location>
    <ligand>
        <name>NAD(+)</name>
        <dbReference type="ChEBI" id="CHEBI:57540"/>
    </ligand>
</feature>
<evidence type="ECO:0000256" key="4">
    <source>
        <dbReference type="PIRSR" id="PIRSR000102-3"/>
    </source>
</evidence>
<dbReference type="KEGG" id="shal:SHALO_0433"/>
<evidence type="ECO:0000256" key="1">
    <source>
        <dbReference type="ARBA" id="ARBA00023002"/>
    </source>
</evidence>
<feature type="domain" description="Lactate/malate dehydrogenase C-terminal" evidence="7">
    <location>
        <begin position="144"/>
        <end position="308"/>
    </location>
</feature>
<dbReference type="Pfam" id="PF00056">
    <property type="entry name" value="Ldh_1_N"/>
    <property type="match status" value="1"/>
</dbReference>
<dbReference type="SUPFAM" id="SSF51735">
    <property type="entry name" value="NAD(P)-binding Rossmann-fold domains"/>
    <property type="match status" value="1"/>
</dbReference>
<evidence type="ECO:0000256" key="3">
    <source>
        <dbReference type="PIRSR" id="PIRSR000102-1"/>
    </source>
</evidence>
<dbReference type="PRINTS" id="PR00086">
    <property type="entry name" value="LLDHDRGNASE"/>
</dbReference>
<dbReference type="AlphaFoldDB" id="A0A1D7TGW1"/>
<dbReference type="Pfam" id="PF02866">
    <property type="entry name" value="Ldh_1_C"/>
    <property type="match status" value="1"/>
</dbReference>
<organism evidence="8 9">
    <name type="scientific">Sulfurospirillum halorespirans DSM 13726</name>
    <dbReference type="NCBI Taxonomy" id="1193502"/>
    <lineage>
        <taxon>Bacteria</taxon>
        <taxon>Pseudomonadati</taxon>
        <taxon>Campylobacterota</taxon>
        <taxon>Epsilonproteobacteria</taxon>
        <taxon>Campylobacterales</taxon>
        <taxon>Sulfurospirillaceae</taxon>
        <taxon>Sulfurospirillum</taxon>
    </lineage>
</organism>
<dbReference type="GO" id="GO:0006089">
    <property type="term" value="P:lactate metabolic process"/>
    <property type="evidence" value="ECO:0007669"/>
    <property type="project" value="TreeGrafter"/>
</dbReference>
<evidence type="ECO:0000259" key="6">
    <source>
        <dbReference type="Pfam" id="PF00056"/>
    </source>
</evidence>
<dbReference type="InterPro" id="IPR022383">
    <property type="entry name" value="Lactate/malate_DH_C"/>
</dbReference>
<feature type="binding site" evidence="4">
    <location>
        <begin position="7"/>
        <end position="12"/>
    </location>
    <ligand>
        <name>NAD(+)</name>
        <dbReference type="ChEBI" id="CHEBI:57540"/>
    </ligand>
</feature>
<sequence>MRVGIIGVGGVGVELVNYLLTLGSMSEIVLVNRNKEKAMGEVADFSYVESFTYARNTHLHSGDYVDCAHCDVIVITAGAQLKGNQTRDELLHENATLIREIVHELSTYAPQAIIIMVTNPVDVLTHIAYKEGLYPRERLISAGTLVDTARFMKIVSKKVGIDPKNINGYVLGEHGKGSTLPWSICNICGLDVDTFCELNGLPLLDRAQIYQDVINAGFEIFYKKGNTNHSTAASVFRIIRAIANDEHSVLPLGVYLEGEYGLSDVVLNVPVVVTRKGATKILNYKLLPEELEALHVSAKTMQKMAQEVLTNSSLSVAPRS</sequence>
<dbReference type="Gene3D" id="3.40.50.720">
    <property type="entry name" value="NAD(P)-binding Rossmann-like Domain"/>
    <property type="match status" value="1"/>
</dbReference>
<evidence type="ECO:0000313" key="9">
    <source>
        <dbReference type="Proteomes" id="UP000094609"/>
    </source>
</evidence>
<dbReference type="PATRIC" id="fig|1193502.14.peg.446"/>
<dbReference type="EC" id="1.1.1.27" evidence="8"/>
<feature type="binding site" evidence="4">
    <location>
        <begin position="117"/>
        <end position="119"/>
    </location>
    <ligand>
        <name>NAD(+)</name>
        <dbReference type="ChEBI" id="CHEBI:57540"/>
    </ligand>
</feature>
<protein>
    <submittedName>
        <fullName evidence="8">L-lactate dehydrogenase</fullName>
        <ecNumber evidence="8">1.1.1.27</ecNumber>
    </submittedName>
</protein>
<dbReference type="RefSeq" id="WP_069477186.1">
    <property type="nucleotide sequence ID" value="NZ_CP017111.1"/>
</dbReference>
<dbReference type="STRING" id="1193502.SHALO_0433"/>
<accession>A0A1D7TGW1</accession>
<dbReference type="InterPro" id="IPR036291">
    <property type="entry name" value="NAD(P)-bd_dom_sf"/>
</dbReference>
<comment type="similarity">
    <text evidence="5">Belongs to the LDH/MDH superfamily.</text>
</comment>
<proteinExistence type="inferred from homology"/>
<dbReference type="InterPro" id="IPR001236">
    <property type="entry name" value="Lactate/malate_DH_N"/>
</dbReference>
<dbReference type="InterPro" id="IPR001557">
    <property type="entry name" value="L-lactate/malate_DH"/>
</dbReference>
<dbReference type="InterPro" id="IPR015955">
    <property type="entry name" value="Lactate_DH/Glyco_Ohase_4_C"/>
</dbReference>
<dbReference type="SUPFAM" id="SSF56327">
    <property type="entry name" value="LDH C-terminal domain-like"/>
    <property type="match status" value="1"/>
</dbReference>
<feature type="domain" description="Lactate/malate dehydrogenase N-terminal" evidence="6">
    <location>
        <begin position="1"/>
        <end position="140"/>
    </location>
</feature>
<dbReference type="EMBL" id="CP017111">
    <property type="protein sequence ID" value="AOO64229.1"/>
    <property type="molecule type" value="Genomic_DNA"/>
</dbReference>
<keyword evidence="1 5" id="KW-0560">Oxidoreductase</keyword>
<dbReference type="PIRSF" id="PIRSF000102">
    <property type="entry name" value="Lac_mal_DH"/>
    <property type="match status" value="1"/>
</dbReference>
<feature type="active site" description="Proton acceptor" evidence="3">
    <location>
        <position position="174"/>
    </location>
</feature>
<evidence type="ECO:0000256" key="2">
    <source>
        <dbReference type="ARBA" id="ARBA00023027"/>
    </source>
</evidence>
<evidence type="ECO:0000256" key="5">
    <source>
        <dbReference type="RuleBase" id="RU003369"/>
    </source>
</evidence>
<dbReference type="PANTHER" id="PTHR43128">
    <property type="entry name" value="L-2-HYDROXYCARBOXYLATE DEHYDROGENASE (NAD(P)(+))"/>
    <property type="match status" value="1"/>
</dbReference>
<name>A0A1D7TGW1_9BACT</name>
<gene>
    <name evidence="8" type="ORF">SHALO_0433</name>
</gene>
<dbReference type="PANTHER" id="PTHR43128:SF16">
    <property type="entry name" value="L-LACTATE DEHYDROGENASE"/>
    <property type="match status" value="1"/>
</dbReference>
<keyword evidence="2 4" id="KW-0520">NAD</keyword>
<dbReference type="Gene3D" id="3.90.110.10">
    <property type="entry name" value="Lactate dehydrogenase/glycoside hydrolase, family 4, C-terminal"/>
    <property type="match status" value="1"/>
</dbReference>
<dbReference type="GO" id="GO:0004459">
    <property type="term" value="F:L-lactate dehydrogenase (NAD+) activity"/>
    <property type="evidence" value="ECO:0007669"/>
    <property type="project" value="UniProtKB-EC"/>
</dbReference>